<dbReference type="InterPro" id="IPR036388">
    <property type="entry name" value="WH-like_DNA-bd_sf"/>
</dbReference>
<dbReference type="Proteomes" id="UP001056681">
    <property type="component" value="Chromosome"/>
</dbReference>
<dbReference type="CDD" id="cd00383">
    <property type="entry name" value="trans_reg_C"/>
    <property type="match status" value="1"/>
</dbReference>
<dbReference type="Gene3D" id="6.10.250.690">
    <property type="match status" value="1"/>
</dbReference>
<dbReference type="PROSITE" id="PS50110">
    <property type="entry name" value="RESPONSE_REGULATORY"/>
    <property type="match status" value="1"/>
</dbReference>
<dbReference type="Gene3D" id="3.40.50.2300">
    <property type="match status" value="1"/>
</dbReference>
<feature type="DNA-binding region" description="OmpR/PhoB-type" evidence="3">
    <location>
        <begin position="124"/>
        <end position="222"/>
    </location>
</feature>
<evidence type="ECO:0000256" key="1">
    <source>
        <dbReference type="ARBA" id="ARBA00023125"/>
    </source>
</evidence>
<dbReference type="PANTHER" id="PTHR48111:SF36">
    <property type="entry name" value="TRANSCRIPTIONAL REGULATORY PROTEIN CUTR"/>
    <property type="match status" value="1"/>
</dbReference>
<dbReference type="Pfam" id="PF00072">
    <property type="entry name" value="Response_reg"/>
    <property type="match status" value="1"/>
</dbReference>
<dbReference type="Pfam" id="PF00486">
    <property type="entry name" value="Trans_reg_C"/>
    <property type="match status" value="1"/>
</dbReference>
<dbReference type="PROSITE" id="PS51755">
    <property type="entry name" value="OMPR_PHOB"/>
    <property type="match status" value="1"/>
</dbReference>
<dbReference type="RefSeq" id="WP_072322999.1">
    <property type="nucleotide sequence ID" value="NZ_CP063231.1"/>
</dbReference>
<keyword evidence="7" id="KW-1185">Reference proteome</keyword>
<dbReference type="InterPro" id="IPR001867">
    <property type="entry name" value="OmpR/PhoB-type_DNA-bd"/>
</dbReference>
<name>A0ABY4T3J8_9GAMM</name>
<dbReference type="SMART" id="SM00862">
    <property type="entry name" value="Trans_reg_C"/>
    <property type="match status" value="1"/>
</dbReference>
<accession>A0ABY4T3J8</accession>
<feature type="domain" description="OmpR/PhoB-type" evidence="5">
    <location>
        <begin position="124"/>
        <end position="222"/>
    </location>
</feature>
<protein>
    <submittedName>
        <fullName evidence="6">Response regulator transcription factor</fullName>
    </submittedName>
</protein>
<sequence length="224" mass="24338">MRLLLVEDDEPLALLMRSALQRHGLLVDIAGSLSVAAAALRSGVHDLLVLDRSLPDGDGVDLIAQARRMLPGLPIIVLTARGELPERIEGLDEGADDYLVKPVATDELLARIRAVARRPATIALPQAAMGALTYDFGAREAAVGGRMLRLPRRQLLILETLIYRQGRTVRREALREAVYGFDDAIQSNALDAHISKLRRALDEAGAGVEISVIRGVGYLLKELD</sequence>
<dbReference type="SMART" id="SM00448">
    <property type="entry name" value="REC"/>
    <property type="match status" value="1"/>
</dbReference>
<evidence type="ECO:0000259" key="4">
    <source>
        <dbReference type="PROSITE" id="PS50110"/>
    </source>
</evidence>
<evidence type="ECO:0000256" key="3">
    <source>
        <dbReference type="PROSITE-ProRule" id="PRU01091"/>
    </source>
</evidence>
<evidence type="ECO:0000259" key="5">
    <source>
        <dbReference type="PROSITE" id="PS51755"/>
    </source>
</evidence>
<evidence type="ECO:0000256" key="2">
    <source>
        <dbReference type="PROSITE-ProRule" id="PRU00169"/>
    </source>
</evidence>
<dbReference type="InterPro" id="IPR039420">
    <property type="entry name" value="WalR-like"/>
</dbReference>
<feature type="modified residue" description="4-aspartylphosphate" evidence="2">
    <location>
        <position position="51"/>
    </location>
</feature>
<reference evidence="6" key="1">
    <citation type="submission" date="2020-10" db="EMBL/GenBank/DDBJ databases">
        <title>Whole-genome sequence of Luteibacter sp. EIF3.</title>
        <authorList>
            <person name="Friedrich I."/>
            <person name="Hertel R."/>
            <person name="Daniel R."/>
        </authorList>
    </citation>
    <scope>NUCLEOTIDE SEQUENCE</scope>
    <source>
        <strain evidence="6">EIF3</strain>
    </source>
</reference>
<dbReference type="InterPro" id="IPR001789">
    <property type="entry name" value="Sig_transdc_resp-reg_receiver"/>
</dbReference>
<dbReference type="EMBL" id="CP063231">
    <property type="protein sequence ID" value="URL59493.1"/>
    <property type="molecule type" value="Genomic_DNA"/>
</dbReference>
<evidence type="ECO:0000313" key="7">
    <source>
        <dbReference type="Proteomes" id="UP001056681"/>
    </source>
</evidence>
<keyword evidence="1 3" id="KW-0238">DNA-binding</keyword>
<evidence type="ECO:0000313" key="6">
    <source>
        <dbReference type="EMBL" id="URL59493.1"/>
    </source>
</evidence>
<organism evidence="6 7">
    <name type="scientific">Luteibacter flocculans</name>
    <dbReference type="NCBI Taxonomy" id="2780091"/>
    <lineage>
        <taxon>Bacteria</taxon>
        <taxon>Pseudomonadati</taxon>
        <taxon>Pseudomonadota</taxon>
        <taxon>Gammaproteobacteria</taxon>
        <taxon>Lysobacterales</taxon>
        <taxon>Rhodanobacteraceae</taxon>
        <taxon>Luteibacter</taxon>
    </lineage>
</organism>
<gene>
    <name evidence="6" type="ORF">IM816_05150</name>
</gene>
<dbReference type="Gene3D" id="1.10.10.10">
    <property type="entry name" value="Winged helix-like DNA-binding domain superfamily/Winged helix DNA-binding domain"/>
    <property type="match status" value="1"/>
</dbReference>
<dbReference type="SUPFAM" id="SSF52172">
    <property type="entry name" value="CheY-like"/>
    <property type="match status" value="1"/>
</dbReference>
<dbReference type="InterPro" id="IPR011006">
    <property type="entry name" value="CheY-like_superfamily"/>
</dbReference>
<keyword evidence="2" id="KW-0597">Phosphoprotein</keyword>
<dbReference type="PANTHER" id="PTHR48111">
    <property type="entry name" value="REGULATOR OF RPOS"/>
    <property type="match status" value="1"/>
</dbReference>
<proteinExistence type="predicted"/>
<feature type="domain" description="Response regulatory" evidence="4">
    <location>
        <begin position="2"/>
        <end position="116"/>
    </location>
</feature>